<protein>
    <recommendedName>
        <fullName evidence="5">Secreted protein</fullName>
    </recommendedName>
</protein>
<keyword evidence="4" id="KW-1185">Reference proteome</keyword>
<feature type="chain" id="PRO_5046307533" description="Secreted protein" evidence="2">
    <location>
        <begin position="27"/>
        <end position="166"/>
    </location>
</feature>
<evidence type="ECO:0000313" key="4">
    <source>
        <dbReference type="Proteomes" id="UP001315278"/>
    </source>
</evidence>
<proteinExistence type="predicted"/>
<dbReference type="EMBL" id="JAFCJH010000013">
    <property type="protein sequence ID" value="MBR0796664.1"/>
    <property type="molecule type" value="Genomic_DNA"/>
</dbReference>
<feature type="compositionally biased region" description="Low complexity" evidence="1">
    <location>
        <begin position="139"/>
        <end position="151"/>
    </location>
</feature>
<accession>A0ABS5FIP9</accession>
<evidence type="ECO:0000256" key="2">
    <source>
        <dbReference type="SAM" id="SignalP"/>
    </source>
</evidence>
<organism evidence="3 4">
    <name type="scientific">Bradyrhizobium jicamae</name>
    <dbReference type="NCBI Taxonomy" id="280332"/>
    <lineage>
        <taxon>Bacteria</taxon>
        <taxon>Pseudomonadati</taxon>
        <taxon>Pseudomonadota</taxon>
        <taxon>Alphaproteobacteria</taxon>
        <taxon>Hyphomicrobiales</taxon>
        <taxon>Nitrobacteraceae</taxon>
        <taxon>Bradyrhizobium</taxon>
    </lineage>
</organism>
<feature type="compositionally biased region" description="Basic and acidic residues" evidence="1">
    <location>
        <begin position="61"/>
        <end position="70"/>
    </location>
</feature>
<comment type="caution">
    <text evidence="3">The sequence shown here is derived from an EMBL/GenBank/DDBJ whole genome shotgun (WGS) entry which is preliminary data.</text>
</comment>
<evidence type="ECO:0000313" key="3">
    <source>
        <dbReference type="EMBL" id="MBR0796664.1"/>
    </source>
</evidence>
<evidence type="ECO:0000256" key="1">
    <source>
        <dbReference type="SAM" id="MobiDB-lite"/>
    </source>
</evidence>
<feature type="signal peptide" evidence="2">
    <location>
        <begin position="1"/>
        <end position="26"/>
    </location>
</feature>
<feature type="region of interest" description="Disordered" evidence="1">
    <location>
        <begin position="139"/>
        <end position="166"/>
    </location>
</feature>
<gene>
    <name evidence="3" type="ORF">JQ615_14815</name>
</gene>
<name>A0ABS5FIP9_9BRAD</name>
<reference evidence="4" key="1">
    <citation type="journal article" date="2021" name="ISME J.">
        <title>Evolutionary origin and ecological implication of a unique nif island in free-living Bradyrhizobium lineages.</title>
        <authorList>
            <person name="Tao J."/>
        </authorList>
    </citation>
    <scope>NUCLEOTIDE SEQUENCE [LARGE SCALE GENOMIC DNA]</scope>
    <source>
        <strain evidence="4">SZCCT0434</strain>
    </source>
</reference>
<sequence length="166" mass="16385">MSQSTLRPALFSALLLSVLGATSVLAQSGSSGGSIGNDEKSLSGSREAPRAVDSSRPSRHSKPDTEEPSHAARRSGGGGGTGNFDGAWAVVSIGCGGTASGAVVITSGRIIGESLTGSVSPNGAARSVFRGKGFTSIGSGHLSGRSGSGTFRRSDGCGGTWSATKQ</sequence>
<dbReference type="RefSeq" id="WP_212492935.1">
    <property type="nucleotide sequence ID" value="NZ_JAFCJH010000013.1"/>
</dbReference>
<feature type="region of interest" description="Disordered" evidence="1">
    <location>
        <begin position="27"/>
        <end position="80"/>
    </location>
</feature>
<keyword evidence="2" id="KW-0732">Signal</keyword>
<evidence type="ECO:0008006" key="5">
    <source>
        <dbReference type="Google" id="ProtNLM"/>
    </source>
</evidence>
<dbReference type="Proteomes" id="UP001315278">
    <property type="component" value="Unassembled WGS sequence"/>
</dbReference>